<dbReference type="SUPFAM" id="SSF50998">
    <property type="entry name" value="Quinoprotein alcohol dehydrogenase-like"/>
    <property type="match status" value="1"/>
</dbReference>
<evidence type="ECO:0000256" key="9">
    <source>
        <dbReference type="PROSITE-ProRule" id="PRU00221"/>
    </source>
</evidence>
<dbReference type="PROSITE" id="PS00107">
    <property type="entry name" value="PROTEIN_KINASE_ATP"/>
    <property type="match status" value="1"/>
</dbReference>
<dbReference type="SMART" id="SM00320">
    <property type="entry name" value="WD40"/>
    <property type="match status" value="5"/>
</dbReference>
<keyword evidence="13" id="KW-1185">Reference proteome</keyword>
<evidence type="ECO:0000256" key="2">
    <source>
        <dbReference type="ARBA" id="ARBA00022527"/>
    </source>
</evidence>
<keyword evidence="4" id="KW-0808">Transferase</keyword>
<evidence type="ECO:0000256" key="7">
    <source>
        <dbReference type="ARBA" id="ARBA00022777"/>
    </source>
</evidence>
<dbReference type="GO" id="GO:0004674">
    <property type="term" value="F:protein serine/threonine kinase activity"/>
    <property type="evidence" value="ECO:0007669"/>
    <property type="project" value="UniProtKB-KW"/>
</dbReference>
<evidence type="ECO:0000256" key="8">
    <source>
        <dbReference type="ARBA" id="ARBA00022840"/>
    </source>
</evidence>
<dbReference type="InterPro" id="IPR000719">
    <property type="entry name" value="Prot_kinase_dom"/>
</dbReference>
<protein>
    <recommendedName>
        <fullName evidence="1">non-specific serine/threonine protein kinase</fullName>
        <ecNumber evidence="1">2.7.11.1</ecNumber>
    </recommendedName>
</protein>
<accession>A0ABW1A8P5</accession>
<dbReference type="InterPro" id="IPR011047">
    <property type="entry name" value="Quinoprotein_ADH-like_sf"/>
</dbReference>
<dbReference type="PANTHER" id="PTHR43289">
    <property type="entry name" value="MITOGEN-ACTIVATED PROTEIN KINASE KINASE KINASE 20-RELATED"/>
    <property type="match status" value="1"/>
</dbReference>
<evidence type="ECO:0000256" key="4">
    <source>
        <dbReference type="ARBA" id="ARBA00022679"/>
    </source>
</evidence>
<evidence type="ECO:0000256" key="3">
    <source>
        <dbReference type="ARBA" id="ARBA00022574"/>
    </source>
</evidence>
<comment type="caution">
    <text evidence="12">The sequence shown here is derived from an EMBL/GenBank/DDBJ whole genome shotgun (WGS) entry which is preliminary data.</text>
</comment>
<feature type="repeat" description="WD" evidence="9">
    <location>
        <begin position="559"/>
        <end position="592"/>
    </location>
</feature>
<dbReference type="InterPro" id="IPR011042">
    <property type="entry name" value="6-blade_b-propeller_TolB-like"/>
</dbReference>
<dbReference type="InterPro" id="IPR008271">
    <property type="entry name" value="Ser/Thr_kinase_AS"/>
</dbReference>
<evidence type="ECO:0000256" key="6">
    <source>
        <dbReference type="ARBA" id="ARBA00022741"/>
    </source>
</evidence>
<dbReference type="InterPro" id="IPR019775">
    <property type="entry name" value="WD40_repeat_CS"/>
</dbReference>
<dbReference type="InterPro" id="IPR017441">
    <property type="entry name" value="Protein_kinase_ATP_BS"/>
</dbReference>
<dbReference type="Gene3D" id="2.120.10.30">
    <property type="entry name" value="TolB, C-terminal domain"/>
    <property type="match status" value="1"/>
</dbReference>
<dbReference type="PROSITE" id="PS50294">
    <property type="entry name" value="WD_REPEATS_REGION"/>
    <property type="match status" value="1"/>
</dbReference>
<feature type="binding site" evidence="10">
    <location>
        <position position="42"/>
    </location>
    <ligand>
        <name>ATP</name>
        <dbReference type="ChEBI" id="CHEBI:30616"/>
    </ligand>
</feature>
<organism evidence="12 13">
    <name type="scientific">Actinomadura rugatobispora</name>
    <dbReference type="NCBI Taxonomy" id="1994"/>
    <lineage>
        <taxon>Bacteria</taxon>
        <taxon>Bacillati</taxon>
        <taxon>Actinomycetota</taxon>
        <taxon>Actinomycetes</taxon>
        <taxon>Streptosporangiales</taxon>
        <taxon>Thermomonosporaceae</taxon>
        <taxon>Actinomadura</taxon>
    </lineage>
</organism>
<dbReference type="EMBL" id="JBHSON010000056">
    <property type="protein sequence ID" value="MFC5750639.1"/>
    <property type="molecule type" value="Genomic_DNA"/>
</dbReference>
<dbReference type="Pfam" id="PF00069">
    <property type="entry name" value="Pkinase"/>
    <property type="match status" value="1"/>
</dbReference>
<evidence type="ECO:0000256" key="1">
    <source>
        <dbReference type="ARBA" id="ARBA00012513"/>
    </source>
</evidence>
<gene>
    <name evidence="12" type="ORF">ACFPZN_33880</name>
</gene>
<keyword evidence="2 12" id="KW-0723">Serine/threonine-protein kinase</keyword>
<keyword evidence="7 12" id="KW-0418">Kinase</keyword>
<dbReference type="InterPro" id="IPR015943">
    <property type="entry name" value="WD40/YVTN_repeat-like_dom_sf"/>
</dbReference>
<keyword evidence="6 10" id="KW-0547">Nucleotide-binding</keyword>
<dbReference type="RefSeq" id="WP_378286392.1">
    <property type="nucleotide sequence ID" value="NZ_JBHSON010000056.1"/>
</dbReference>
<dbReference type="PROSITE" id="PS50082">
    <property type="entry name" value="WD_REPEATS_2"/>
    <property type="match status" value="2"/>
</dbReference>
<keyword evidence="3 9" id="KW-0853">WD repeat</keyword>
<dbReference type="PROSITE" id="PS00678">
    <property type="entry name" value="WD_REPEATS_1"/>
    <property type="match status" value="1"/>
</dbReference>
<dbReference type="Gene3D" id="2.130.10.10">
    <property type="entry name" value="YVTN repeat-like/Quinoprotein amine dehydrogenase"/>
    <property type="match status" value="1"/>
</dbReference>
<name>A0ABW1A8P5_9ACTN</name>
<dbReference type="EC" id="2.7.11.1" evidence="1"/>
<dbReference type="Proteomes" id="UP001596074">
    <property type="component" value="Unassembled WGS sequence"/>
</dbReference>
<reference evidence="13" key="1">
    <citation type="journal article" date="2019" name="Int. J. Syst. Evol. Microbiol.">
        <title>The Global Catalogue of Microorganisms (GCM) 10K type strain sequencing project: providing services to taxonomists for standard genome sequencing and annotation.</title>
        <authorList>
            <consortium name="The Broad Institute Genomics Platform"/>
            <consortium name="The Broad Institute Genome Sequencing Center for Infectious Disease"/>
            <person name="Wu L."/>
            <person name="Ma J."/>
        </authorList>
    </citation>
    <scope>NUCLEOTIDE SEQUENCE [LARGE SCALE GENOMIC DNA]</scope>
    <source>
        <strain evidence="13">KCTC 42087</strain>
    </source>
</reference>
<dbReference type="Gene3D" id="1.10.510.10">
    <property type="entry name" value="Transferase(Phosphotransferase) domain 1"/>
    <property type="match status" value="1"/>
</dbReference>
<evidence type="ECO:0000313" key="13">
    <source>
        <dbReference type="Proteomes" id="UP001596074"/>
    </source>
</evidence>
<dbReference type="SUPFAM" id="SSF56112">
    <property type="entry name" value="Protein kinase-like (PK-like)"/>
    <property type="match status" value="1"/>
</dbReference>
<keyword evidence="8 10" id="KW-0067">ATP-binding</keyword>
<evidence type="ECO:0000256" key="5">
    <source>
        <dbReference type="ARBA" id="ARBA00022737"/>
    </source>
</evidence>
<dbReference type="PROSITE" id="PS50011">
    <property type="entry name" value="PROTEIN_KINASE_DOM"/>
    <property type="match status" value="1"/>
</dbReference>
<dbReference type="InterPro" id="IPR001680">
    <property type="entry name" value="WD40_rpt"/>
</dbReference>
<evidence type="ECO:0000259" key="11">
    <source>
        <dbReference type="PROSITE" id="PS50011"/>
    </source>
</evidence>
<dbReference type="InterPro" id="IPR011009">
    <property type="entry name" value="Kinase-like_dom_sf"/>
</dbReference>
<feature type="repeat" description="WD" evidence="9">
    <location>
        <begin position="472"/>
        <end position="506"/>
    </location>
</feature>
<dbReference type="SMART" id="SM00220">
    <property type="entry name" value="S_TKc"/>
    <property type="match status" value="1"/>
</dbReference>
<dbReference type="Gene3D" id="3.30.200.20">
    <property type="entry name" value="Phosphorylase Kinase, domain 1"/>
    <property type="match status" value="1"/>
</dbReference>
<proteinExistence type="predicted"/>
<feature type="domain" description="Protein kinase" evidence="11">
    <location>
        <begin position="13"/>
        <end position="283"/>
    </location>
</feature>
<dbReference type="PROSITE" id="PS00108">
    <property type="entry name" value="PROTEIN_KINASE_ST"/>
    <property type="match status" value="1"/>
</dbReference>
<dbReference type="CDD" id="cd14014">
    <property type="entry name" value="STKc_PknB_like"/>
    <property type="match status" value="1"/>
</dbReference>
<keyword evidence="5" id="KW-0677">Repeat</keyword>
<dbReference type="PANTHER" id="PTHR43289:SF6">
    <property type="entry name" value="SERINE_THREONINE-PROTEIN KINASE NEKL-3"/>
    <property type="match status" value="1"/>
</dbReference>
<dbReference type="Pfam" id="PF00400">
    <property type="entry name" value="WD40"/>
    <property type="match status" value="4"/>
</dbReference>
<evidence type="ECO:0000313" key="12">
    <source>
        <dbReference type="EMBL" id="MFC5750639.1"/>
    </source>
</evidence>
<sequence length="649" mass="67976">MPQDPHPVLRGRYSLAEPVGRGGMGAVWRAHDQVLHREVAVKEVLPPAGVPGADLTAWYARTMREARSAARLRHPSIITVHDVVWHDERPWIVMEFVAGRSLADELRPGPLEPARAAEIGGQVLAGLVAAHAAGVVHRDVKPANVLLDGGRVVITDFGIATAEGMTVLTASSAILGTPAYMAPEQVRSNAASPASDLWALGATLYAAVEGRPPFQGATPMAVLAALMTEEPEPPRRAGPLRPVLEGLLRKDPGQRMAAEEAARLLSAAAGTAAAPERPSAPAFVQGSEPTSLDDLPCSIDRLALSPDGSVLATAVPAAVDGGPAAWLWDVATGRRLLTVARSPGGTDDALAVFLADGRLIVGDGAVFSIVARGRAPQPVLDTDGRFTHVAVGCREDGRVLLATKSDVREGVLLHEAGGASVRVDCDNAEQTSGEMAFTGDGRVLAVAAAVHGSDEYQIELWETARNERFHVLTGQRENPWSLCFSPDGRLLLSWGHGGQPRLWDVRRRFRSPLVATLDGHRAPGESLAFSPDGTHAATVDGGELRLWSTDGGARPLGPLAGHAADVNAVAFGLGGKIAVTASDDATVRVWDVLAAAWEGPERAPITTLTGHSGPVRGLAVNRGGTVMATGGADGDRTVRLHDLSRLARA</sequence>
<evidence type="ECO:0000256" key="10">
    <source>
        <dbReference type="PROSITE-ProRule" id="PRU10141"/>
    </source>
</evidence>